<keyword evidence="6 11" id="KW-0479">Metal-binding</keyword>
<evidence type="ECO:0000256" key="5">
    <source>
        <dbReference type="ARBA" id="ARBA00022679"/>
    </source>
</evidence>
<evidence type="ECO:0000256" key="11">
    <source>
        <dbReference type="PIRNR" id="PIRNR006268"/>
    </source>
</evidence>
<dbReference type="PANTHER" id="PTHR30040:SF2">
    <property type="entry name" value="FAD:PROTEIN FMN TRANSFERASE"/>
    <property type="match status" value="1"/>
</dbReference>
<comment type="caution">
    <text evidence="13">The sequence shown here is derived from an EMBL/GenBank/DDBJ whole genome shotgun (WGS) entry which is preliminary data.</text>
</comment>
<evidence type="ECO:0000313" key="14">
    <source>
        <dbReference type="Proteomes" id="UP001596163"/>
    </source>
</evidence>
<protein>
    <recommendedName>
        <fullName evidence="3 11">FAD:protein FMN transferase</fullName>
        <ecNumber evidence="2 11">2.7.1.180</ecNumber>
    </recommendedName>
    <alternativeName>
        <fullName evidence="9 11">Flavin transferase</fullName>
    </alternativeName>
</protein>
<accession>A0ABW0BVB0</accession>
<keyword evidence="8 11" id="KW-0460">Magnesium</keyword>
<comment type="similarity">
    <text evidence="11">Belongs to the ApbE family.</text>
</comment>
<dbReference type="Proteomes" id="UP001596163">
    <property type="component" value="Unassembled WGS sequence"/>
</dbReference>
<evidence type="ECO:0000256" key="8">
    <source>
        <dbReference type="ARBA" id="ARBA00022842"/>
    </source>
</evidence>
<dbReference type="Gene3D" id="3.10.520.10">
    <property type="entry name" value="ApbE-like domains"/>
    <property type="match status" value="1"/>
</dbReference>
<dbReference type="EC" id="2.7.1.180" evidence="2 11"/>
<keyword evidence="12" id="KW-1133">Transmembrane helix</keyword>
<keyword evidence="4 11" id="KW-0285">Flavoprotein</keyword>
<keyword evidence="7 11" id="KW-0274">FAD</keyword>
<keyword evidence="12" id="KW-0472">Membrane</keyword>
<feature type="transmembrane region" description="Helical" evidence="12">
    <location>
        <begin position="9"/>
        <end position="26"/>
    </location>
</feature>
<evidence type="ECO:0000256" key="6">
    <source>
        <dbReference type="ARBA" id="ARBA00022723"/>
    </source>
</evidence>
<evidence type="ECO:0000256" key="7">
    <source>
        <dbReference type="ARBA" id="ARBA00022827"/>
    </source>
</evidence>
<comment type="cofactor">
    <cofactor evidence="1">
        <name>Mg(2+)</name>
        <dbReference type="ChEBI" id="CHEBI:18420"/>
    </cofactor>
</comment>
<evidence type="ECO:0000256" key="2">
    <source>
        <dbReference type="ARBA" id="ARBA00011955"/>
    </source>
</evidence>
<sequence>MNQNARKNLIYSIVLLLLVLVVYFFRSLNSTPADTSNFTDANGLVNLSGDFLGQPYLILYHGAQKVEKSSIDSLLSVISQKTALTSPTSDLYRLNQNDTILNPSPEWIQFIKNAQQDHEQSNKAWDPSLGPVQAVWSFSASGGARLQDSVDVGQVLSKVGLSKIILTDSLIRKTTSSLFIDFTDYAQGLALDQVSAYFEKSGISNYFLQLGRYRLAKGVNEKQELWKSKLSYPGDSLGLRKEGILALHDKAYASAGDFNTYYTQDSVKKAFQLDPRTGYPVVHGLLAVSVLTSSTRKAGVLSESLMVQGWREAMALDSANAEVEMILIYHEKGSGIKLYASPELRKYLSFPVK</sequence>
<dbReference type="RefSeq" id="WP_377914230.1">
    <property type="nucleotide sequence ID" value="NZ_JBHSKS010000005.1"/>
</dbReference>
<dbReference type="InterPro" id="IPR024932">
    <property type="entry name" value="ApbE"/>
</dbReference>
<keyword evidence="12" id="KW-0812">Transmembrane</keyword>
<evidence type="ECO:0000256" key="1">
    <source>
        <dbReference type="ARBA" id="ARBA00001946"/>
    </source>
</evidence>
<comment type="catalytic activity">
    <reaction evidence="10 11">
        <text>L-threonyl-[protein] + FAD = FMN-L-threonyl-[protein] + AMP + H(+)</text>
        <dbReference type="Rhea" id="RHEA:36847"/>
        <dbReference type="Rhea" id="RHEA-COMP:11060"/>
        <dbReference type="Rhea" id="RHEA-COMP:11061"/>
        <dbReference type="ChEBI" id="CHEBI:15378"/>
        <dbReference type="ChEBI" id="CHEBI:30013"/>
        <dbReference type="ChEBI" id="CHEBI:57692"/>
        <dbReference type="ChEBI" id="CHEBI:74257"/>
        <dbReference type="ChEBI" id="CHEBI:456215"/>
        <dbReference type="EC" id="2.7.1.180"/>
    </reaction>
</comment>
<evidence type="ECO:0000256" key="9">
    <source>
        <dbReference type="ARBA" id="ARBA00031306"/>
    </source>
</evidence>
<evidence type="ECO:0000256" key="10">
    <source>
        <dbReference type="ARBA" id="ARBA00048540"/>
    </source>
</evidence>
<name>A0ABW0BVB0_9BACT</name>
<dbReference type="InterPro" id="IPR003374">
    <property type="entry name" value="ApbE-like_sf"/>
</dbReference>
<dbReference type="GO" id="GO:0016740">
    <property type="term" value="F:transferase activity"/>
    <property type="evidence" value="ECO:0007669"/>
    <property type="project" value="UniProtKB-KW"/>
</dbReference>
<reference evidence="14" key="1">
    <citation type="journal article" date="2019" name="Int. J. Syst. Evol. Microbiol.">
        <title>The Global Catalogue of Microorganisms (GCM) 10K type strain sequencing project: providing services to taxonomists for standard genome sequencing and annotation.</title>
        <authorList>
            <consortium name="The Broad Institute Genomics Platform"/>
            <consortium name="The Broad Institute Genome Sequencing Center for Infectious Disease"/>
            <person name="Wu L."/>
            <person name="Ma J."/>
        </authorList>
    </citation>
    <scope>NUCLEOTIDE SEQUENCE [LARGE SCALE GENOMIC DNA]</scope>
    <source>
        <strain evidence="14">CGMCC 1.7030</strain>
    </source>
</reference>
<evidence type="ECO:0000256" key="12">
    <source>
        <dbReference type="SAM" id="Phobius"/>
    </source>
</evidence>
<proteinExistence type="inferred from homology"/>
<gene>
    <name evidence="13" type="ORF">ACFPIK_08580</name>
</gene>
<dbReference type="PANTHER" id="PTHR30040">
    <property type="entry name" value="THIAMINE BIOSYNTHESIS LIPOPROTEIN APBE"/>
    <property type="match status" value="1"/>
</dbReference>
<dbReference type="PIRSF" id="PIRSF006268">
    <property type="entry name" value="ApbE"/>
    <property type="match status" value="1"/>
</dbReference>
<organism evidence="13 14">
    <name type="scientific">Algoriphagus aquatilis</name>
    <dbReference type="NCBI Taxonomy" id="490186"/>
    <lineage>
        <taxon>Bacteria</taxon>
        <taxon>Pseudomonadati</taxon>
        <taxon>Bacteroidota</taxon>
        <taxon>Cytophagia</taxon>
        <taxon>Cytophagales</taxon>
        <taxon>Cyclobacteriaceae</taxon>
        <taxon>Algoriphagus</taxon>
    </lineage>
</organism>
<evidence type="ECO:0000313" key="13">
    <source>
        <dbReference type="EMBL" id="MFC5191822.1"/>
    </source>
</evidence>
<evidence type="ECO:0000256" key="4">
    <source>
        <dbReference type="ARBA" id="ARBA00022630"/>
    </source>
</evidence>
<keyword evidence="14" id="KW-1185">Reference proteome</keyword>
<dbReference type="EMBL" id="JBHSKS010000005">
    <property type="protein sequence ID" value="MFC5191822.1"/>
    <property type="molecule type" value="Genomic_DNA"/>
</dbReference>
<dbReference type="SUPFAM" id="SSF143631">
    <property type="entry name" value="ApbE-like"/>
    <property type="match status" value="1"/>
</dbReference>
<evidence type="ECO:0000256" key="3">
    <source>
        <dbReference type="ARBA" id="ARBA00016337"/>
    </source>
</evidence>
<dbReference type="Pfam" id="PF02424">
    <property type="entry name" value="ApbE"/>
    <property type="match status" value="1"/>
</dbReference>
<keyword evidence="5 11" id="KW-0808">Transferase</keyword>